<comment type="caution">
    <text evidence="2">The sequence shown here is derived from an EMBL/GenBank/DDBJ whole genome shotgun (WGS) entry which is preliminary data.</text>
</comment>
<evidence type="ECO:0000313" key="3">
    <source>
        <dbReference type="Proteomes" id="UP000282184"/>
    </source>
</evidence>
<dbReference type="AlphaFoldDB" id="A0A3S0QG67"/>
<dbReference type="RefSeq" id="WP_126694772.1">
    <property type="nucleotide sequence ID" value="NZ_RXOF01000012.1"/>
</dbReference>
<organism evidence="2 3">
    <name type="scientific">Hymenobacter gummosus</name>
    <dbReference type="NCBI Taxonomy" id="1776032"/>
    <lineage>
        <taxon>Bacteria</taxon>
        <taxon>Pseudomonadati</taxon>
        <taxon>Bacteroidota</taxon>
        <taxon>Cytophagia</taxon>
        <taxon>Cytophagales</taxon>
        <taxon>Hymenobacteraceae</taxon>
        <taxon>Hymenobacter</taxon>
    </lineage>
</organism>
<dbReference type="Proteomes" id="UP000282184">
    <property type="component" value="Unassembled WGS sequence"/>
</dbReference>
<feature type="transmembrane region" description="Helical" evidence="1">
    <location>
        <begin position="15"/>
        <end position="36"/>
    </location>
</feature>
<accession>A0A3S0QG67</accession>
<sequence>MLTPFLLNETSPIEFGLLVFSIPAAGLYIGFLALLLNRKSFTWRAISFIGAIVLALLGLFMCENLTWLISIFVFTPLLLGIYGYFFMPRNSTKS</sequence>
<evidence type="ECO:0000313" key="2">
    <source>
        <dbReference type="EMBL" id="RTQ47520.1"/>
    </source>
</evidence>
<proteinExistence type="predicted"/>
<reference evidence="2 3" key="1">
    <citation type="submission" date="2018-12" db="EMBL/GenBank/DDBJ databases">
        <title>Hymenobacter gummosus sp. nov., isolated from a spring.</title>
        <authorList>
            <person name="Nie L."/>
        </authorList>
    </citation>
    <scope>NUCLEOTIDE SEQUENCE [LARGE SCALE GENOMIC DNA]</scope>
    <source>
        <strain evidence="2 3">KCTC 52166</strain>
    </source>
</reference>
<keyword evidence="3" id="KW-1185">Reference proteome</keyword>
<gene>
    <name evidence="2" type="ORF">EJV47_19065</name>
</gene>
<name>A0A3S0QG67_9BACT</name>
<keyword evidence="1" id="KW-0472">Membrane</keyword>
<feature type="transmembrane region" description="Helical" evidence="1">
    <location>
        <begin position="43"/>
        <end position="61"/>
    </location>
</feature>
<evidence type="ECO:0000256" key="1">
    <source>
        <dbReference type="SAM" id="Phobius"/>
    </source>
</evidence>
<dbReference type="OrthoDB" id="9863485at2"/>
<keyword evidence="1" id="KW-1133">Transmembrane helix</keyword>
<feature type="transmembrane region" description="Helical" evidence="1">
    <location>
        <begin position="67"/>
        <end position="87"/>
    </location>
</feature>
<dbReference type="EMBL" id="RXOF01000012">
    <property type="protein sequence ID" value="RTQ47520.1"/>
    <property type="molecule type" value="Genomic_DNA"/>
</dbReference>
<keyword evidence="1" id="KW-0812">Transmembrane</keyword>
<protein>
    <submittedName>
        <fullName evidence="2">Uncharacterized protein</fullName>
    </submittedName>
</protein>